<keyword evidence="2" id="KW-1185">Reference proteome</keyword>
<dbReference type="OrthoDB" id="1751882at2759"/>
<evidence type="ECO:0000256" key="1">
    <source>
        <dbReference type="SAM" id="MobiDB-lite"/>
    </source>
</evidence>
<evidence type="ECO:0000313" key="2">
    <source>
        <dbReference type="Proteomes" id="UP000818029"/>
    </source>
</evidence>
<feature type="compositionally biased region" description="Basic and acidic residues" evidence="1">
    <location>
        <begin position="135"/>
        <end position="148"/>
    </location>
</feature>
<dbReference type="AlphaFoldDB" id="A0A1U8JPJ8"/>
<feature type="compositionally biased region" description="Low complexity" evidence="1">
    <location>
        <begin position="218"/>
        <end position="229"/>
    </location>
</feature>
<reference evidence="3" key="2">
    <citation type="submission" date="2025-08" db="UniProtKB">
        <authorList>
            <consortium name="RefSeq"/>
        </authorList>
    </citation>
    <scope>IDENTIFICATION</scope>
</reference>
<dbReference type="PANTHER" id="PTHR15503:SF45">
    <property type="entry name" value="RNA-DIRECTED DNA POLYMERASE HOMOLOG"/>
    <property type="match status" value="1"/>
</dbReference>
<organism evidence="2 3">
    <name type="scientific">Gossypium hirsutum</name>
    <name type="common">Upland cotton</name>
    <name type="synonym">Gossypium mexicanum</name>
    <dbReference type="NCBI Taxonomy" id="3635"/>
    <lineage>
        <taxon>Eukaryota</taxon>
        <taxon>Viridiplantae</taxon>
        <taxon>Streptophyta</taxon>
        <taxon>Embryophyta</taxon>
        <taxon>Tracheophyta</taxon>
        <taxon>Spermatophyta</taxon>
        <taxon>Magnoliopsida</taxon>
        <taxon>eudicotyledons</taxon>
        <taxon>Gunneridae</taxon>
        <taxon>Pentapetalae</taxon>
        <taxon>rosids</taxon>
        <taxon>malvids</taxon>
        <taxon>Malvales</taxon>
        <taxon>Malvaceae</taxon>
        <taxon>Malvoideae</taxon>
        <taxon>Gossypium</taxon>
    </lineage>
</organism>
<dbReference type="PANTHER" id="PTHR15503">
    <property type="entry name" value="LDOC1 RELATED"/>
    <property type="match status" value="1"/>
</dbReference>
<dbReference type="InterPro" id="IPR032567">
    <property type="entry name" value="RTL1-rel"/>
</dbReference>
<evidence type="ECO:0000313" key="3">
    <source>
        <dbReference type="RefSeq" id="XP_016690643.1"/>
    </source>
</evidence>
<feature type="region of interest" description="Disordered" evidence="1">
    <location>
        <begin position="135"/>
        <end position="161"/>
    </location>
</feature>
<dbReference type="GeneID" id="107907842"/>
<gene>
    <name evidence="3" type="primary">LOC107907842</name>
</gene>
<feature type="region of interest" description="Disordered" evidence="1">
    <location>
        <begin position="201"/>
        <end position="229"/>
    </location>
</feature>
<accession>A0A1U8JPJ8</accession>
<dbReference type="KEGG" id="ghi:107907842"/>
<dbReference type="PaxDb" id="3635-A0A1U8JPJ8"/>
<dbReference type="RefSeq" id="XP_016690643.1">
    <property type="nucleotide sequence ID" value="XM_016835154.1"/>
</dbReference>
<dbReference type="Pfam" id="PF08284">
    <property type="entry name" value="RVP_2"/>
    <property type="match status" value="1"/>
</dbReference>
<reference evidence="2" key="1">
    <citation type="journal article" date="2020" name="Nat. Genet.">
        <title>Genomic diversifications of five Gossypium allopolyploid species and their impact on cotton improvement.</title>
        <authorList>
            <person name="Chen Z.J."/>
            <person name="Sreedasyam A."/>
            <person name="Ando A."/>
            <person name="Song Q."/>
            <person name="De Santiago L.M."/>
            <person name="Hulse-Kemp A.M."/>
            <person name="Ding M."/>
            <person name="Ye W."/>
            <person name="Kirkbride R.C."/>
            <person name="Jenkins J."/>
            <person name="Plott C."/>
            <person name="Lovell J."/>
            <person name="Lin Y.M."/>
            <person name="Vaughn R."/>
            <person name="Liu B."/>
            <person name="Simpson S."/>
            <person name="Scheffler B.E."/>
            <person name="Wen L."/>
            <person name="Saski C.A."/>
            <person name="Grover C.E."/>
            <person name="Hu G."/>
            <person name="Conover J.L."/>
            <person name="Carlson J.W."/>
            <person name="Shu S."/>
            <person name="Boston L.B."/>
            <person name="Williams M."/>
            <person name="Peterson D.G."/>
            <person name="McGee K."/>
            <person name="Jones D.C."/>
            <person name="Wendel J.F."/>
            <person name="Stelly D.M."/>
            <person name="Grimwood J."/>
            <person name="Schmutz J."/>
        </authorList>
    </citation>
    <scope>NUCLEOTIDE SEQUENCE [LARGE SCALE GENOMIC DNA]</scope>
    <source>
        <strain evidence="2">cv. TM-1</strain>
    </source>
</reference>
<name>A0A1U8JPJ8_GOSHI</name>
<sequence length="430" mass="48275">MPNLETSETIGTPTGKAESQTLTVGDDALPQAMIRALKRVVGTHSRSRWLGGVIGVASTIAEYWLEATEHIMTDLDCTSTQKLRDVVSLFRDEAYQWWLTVEQGVQLEQRERIFAVLVNKAKIVEEVKCTKRKWRDREKDQNKIKRDSSPSGSSQRLKKRMRFDRPLRADAPVVVTEIQLYLVLVTARALAPNYVRPPKEVQQPFRGCGTDRDGNRFGRGQRAPGRGAGQAEACQPALVYAARFLEESNDANVIAGTFFIHSVPYYALIDIGSTHSYIASVIFVNLGLTAQNTAREFSVISPLDCLIEYLVNLDYTTKRVTLKSNENDKVVMVGERRDYLSNLISTVVAEKLAPKVCEAYLAYVFDYIFTKHSVGDIRTVKEFPDVFLEELPRVPPDREIEFGIVLLPGTAPVSIAHYCMAPKELTELKA</sequence>
<proteinExistence type="predicted"/>
<protein>
    <submittedName>
        <fullName evidence="3">Uncharacterized protein</fullName>
    </submittedName>
</protein>
<dbReference type="Proteomes" id="UP000818029">
    <property type="component" value="Chromosome D02"/>
</dbReference>